<protein>
    <recommendedName>
        <fullName evidence="4">Alternate-type signal peptide domain-containing protein</fullName>
    </recommendedName>
</protein>
<evidence type="ECO:0000256" key="1">
    <source>
        <dbReference type="SAM" id="Phobius"/>
    </source>
</evidence>
<evidence type="ECO:0008006" key="4">
    <source>
        <dbReference type="Google" id="ProtNLM"/>
    </source>
</evidence>
<name>Q8FQD1_COREF</name>
<dbReference type="Proteomes" id="UP000001409">
    <property type="component" value="Chromosome"/>
</dbReference>
<evidence type="ECO:0000313" key="2">
    <source>
        <dbReference type="EMBL" id="BAC17998.1"/>
    </source>
</evidence>
<dbReference type="STRING" id="196164.gene:10741596"/>
<reference evidence="2 3" key="1">
    <citation type="journal article" date="2003" name="Genome Res.">
        <title>Comparative complete genome sequence analysis of the amino acid replacements responsible for the thermostability of Corynebacterium efficiens.</title>
        <authorList>
            <person name="Nishio Y."/>
            <person name="Nakamura Y."/>
            <person name="Kawarabayasi Y."/>
            <person name="Usuda Y."/>
            <person name="Kimura E."/>
            <person name="Sugimoto S."/>
            <person name="Matsui K."/>
            <person name="Yamagishi A."/>
            <person name="Kikuchi H."/>
            <person name="Ikeo K."/>
            <person name="Gojobori T."/>
        </authorList>
    </citation>
    <scope>NUCLEOTIDE SEQUENCE [LARGE SCALE GENOMIC DNA]</scope>
    <source>
        <strain evidence="3">DSM 44549 / YS-314 / AJ 12310 / JCM 11189 / NBRC 100395</strain>
    </source>
</reference>
<proteinExistence type="predicted"/>
<keyword evidence="1" id="KW-1133">Transmembrane helix</keyword>
<dbReference type="eggNOG" id="ENOG5033JI5">
    <property type="taxonomic scope" value="Bacteria"/>
</dbReference>
<dbReference type="KEGG" id="cef:CE1188"/>
<accession>Q8FQD1</accession>
<dbReference type="EMBL" id="BA000035">
    <property type="protein sequence ID" value="BAC17998.1"/>
    <property type="molecule type" value="Genomic_DNA"/>
</dbReference>
<dbReference type="HOGENOM" id="CLU_1458979_0_0_11"/>
<dbReference type="NCBIfam" id="TIGR04088">
    <property type="entry name" value="cognate_SipW"/>
    <property type="match status" value="1"/>
</dbReference>
<dbReference type="NCBIfam" id="TIGR04089">
    <property type="entry name" value="exp_by_SipW_III"/>
    <property type="match status" value="1"/>
</dbReference>
<sequence>MGRGDGFPAERFPAADPRCGRKTIKMQKMTKGAIAAAAAALLLVGGGGTFMSWNDEVTQSDQAIAAGNLALSAADGKWTLNGQDVVDNNVNAVKVVPGDTLVFTQQISYETSGDNLSATLTLTPGSITGATADAADAALATELNDTTTIDLGELPTSITGSGNTYTFEGQVRGSGVSALSIKQAA</sequence>
<dbReference type="AlphaFoldDB" id="Q8FQD1"/>
<feature type="transmembrane region" description="Helical" evidence="1">
    <location>
        <begin position="32"/>
        <end position="53"/>
    </location>
</feature>
<keyword evidence="3" id="KW-1185">Reference proteome</keyword>
<keyword evidence="1" id="KW-0472">Membrane</keyword>
<keyword evidence="1" id="KW-0812">Transmembrane</keyword>
<organism evidence="2 3">
    <name type="scientific">Corynebacterium efficiens (strain DSM 44549 / YS-314 / AJ 12310 / JCM 11189 / NBRC 100395)</name>
    <dbReference type="NCBI Taxonomy" id="196164"/>
    <lineage>
        <taxon>Bacteria</taxon>
        <taxon>Bacillati</taxon>
        <taxon>Actinomycetota</taxon>
        <taxon>Actinomycetes</taxon>
        <taxon>Mycobacteriales</taxon>
        <taxon>Corynebacteriaceae</taxon>
        <taxon>Corynebacterium</taxon>
    </lineage>
</organism>
<dbReference type="InterPro" id="IPR024006">
    <property type="entry name" value="Alt_signal_exp_actinobact"/>
</dbReference>
<evidence type="ECO:0000313" key="3">
    <source>
        <dbReference type="Proteomes" id="UP000001409"/>
    </source>
</evidence>
<dbReference type="InterPro" id="IPR023833">
    <property type="entry name" value="Signal_pept_SipW-depend-type"/>
</dbReference>